<evidence type="ECO:0000256" key="1">
    <source>
        <dbReference type="ARBA" id="ARBA00008842"/>
    </source>
</evidence>
<dbReference type="InterPro" id="IPR037239">
    <property type="entry name" value="OSBP_sf"/>
</dbReference>
<dbReference type="EMBL" id="JBJKFK010005009">
    <property type="protein sequence ID" value="KAL3308573.1"/>
    <property type="molecule type" value="Genomic_DNA"/>
</dbReference>
<dbReference type="AlphaFoldDB" id="A0ABD2PM14"/>
<dbReference type="InterPro" id="IPR000648">
    <property type="entry name" value="Oxysterol-bd"/>
</dbReference>
<dbReference type="Gene3D" id="2.40.160.120">
    <property type="match status" value="1"/>
</dbReference>
<dbReference type="SUPFAM" id="SSF144000">
    <property type="entry name" value="Oxysterol-binding protein-like"/>
    <property type="match status" value="1"/>
</dbReference>
<dbReference type="GO" id="GO:0120009">
    <property type="term" value="P:intermembrane lipid transfer"/>
    <property type="evidence" value="ECO:0007669"/>
    <property type="project" value="UniProtKB-ARBA"/>
</dbReference>
<proteinExistence type="inferred from homology"/>
<comment type="caution">
    <text evidence="2">The sequence shown here is derived from an EMBL/GenBank/DDBJ whole genome shotgun (WGS) entry which is preliminary data.</text>
</comment>
<evidence type="ECO:0000313" key="3">
    <source>
        <dbReference type="Proteomes" id="UP001626550"/>
    </source>
</evidence>
<evidence type="ECO:0008006" key="4">
    <source>
        <dbReference type="Google" id="ProtNLM"/>
    </source>
</evidence>
<dbReference type="PANTHER" id="PTHR10972:SF214">
    <property type="entry name" value="OXYSTEROL-BINDING PROTEIN"/>
    <property type="match status" value="1"/>
</dbReference>
<dbReference type="Pfam" id="PF01237">
    <property type="entry name" value="Oxysterol_BP"/>
    <property type="match status" value="1"/>
</dbReference>
<keyword evidence="3" id="KW-1185">Reference proteome</keyword>
<name>A0ABD2PM14_9PLAT</name>
<reference evidence="2 3" key="1">
    <citation type="submission" date="2024-11" db="EMBL/GenBank/DDBJ databases">
        <title>Adaptive evolution of stress response genes in parasites aligns with host niche diversity.</title>
        <authorList>
            <person name="Hahn C."/>
            <person name="Resl P."/>
        </authorList>
    </citation>
    <scope>NUCLEOTIDE SEQUENCE [LARGE SCALE GENOMIC DNA]</scope>
    <source>
        <strain evidence="2">EGGRZ-B1_66</strain>
        <tissue evidence="2">Body</tissue>
    </source>
</reference>
<dbReference type="FunFam" id="2.40.160.120:FF:000001">
    <property type="entry name" value="Oxysterol-binding protein"/>
    <property type="match status" value="1"/>
</dbReference>
<protein>
    <recommendedName>
        <fullName evidence="4">Oxysterol-binding protein</fullName>
    </recommendedName>
</protein>
<gene>
    <name evidence="2" type="ORF">Ciccas_012892</name>
</gene>
<sequence>MSLAQTSNSSIDFKIREEQTIETAKKRRKNIKPRPTLKFNLWTVLKSSIGKDLTRIPVPVHFNEPLSALQRITEDLMYSEMLDKAADCGIRGECVMQLAYLAAFTVSTYSKSLMRHTKPFNSLLGETYELDRVEEEQWGWRCISEQVSHHPPTLALHAESFKRGWQFQQEFTVGIKFRGKYLAVHPRGCLRVDFKDGAMVTWNRATTHLHNILMGKLWIDNCGLVKIVNHTNGYSCELEYVPYSLNAEKNRIVKGVIKGANGEEEYFLSGYWDSYLKGSSSNDQTVNGELLWRAMPPRKDAHAIHHFSDFAVELNEPEDGVAPTDSRLRPDQRLMEEGHWEEADKIKRKLEARQRCKRKETKEPLWFKKVWDSCYRGNCYVTNRKYWEMKKKQDWSICPNIFTY</sequence>
<accession>A0ABD2PM14</accession>
<organism evidence="2 3">
    <name type="scientific">Cichlidogyrus casuarinus</name>
    <dbReference type="NCBI Taxonomy" id="1844966"/>
    <lineage>
        <taxon>Eukaryota</taxon>
        <taxon>Metazoa</taxon>
        <taxon>Spiralia</taxon>
        <taxon>Lophotrochozoa</taxon>
        <taxon>Platyhelminthes</taxon>
        <taxon>Monogenea</taxon>
        <taxon>Monopisthocotylea</taxon>
        <taxon>Dactylogyridea</taxon>
        <taxon>Ancyrocephalidae</taxon>
        <taxon>Cichlidogyrus</taxon>
    </lineage>
</organism>
<dbReference type="PANTHER" id="PTHR10972">
    <property type="entry name" value="OXYSTEROL-BINDING PROTEIN-RELATED"/>
    <property type="match status" value="1"/>
</dbReference>
<dbReference type="Proteomes" id="UP001626550">
    <property type="component" value="Unassembled WGS sequence"/>
</dbReference>
<comment type="similarity">
    <text evidence="1">Belongs to the OSBP family.</text>
</comment>
<evidence type="ECO:0000313" key="2">
    <source>
        <dbReference type="EMBL" id="KAL3308573.1"/>
    </source>
</evidence>